<dbReference type="Gene3D" id="3.30.559.10">
    <property type="entry name" value="Chloramphenicol acetyltransferase-like domain"/>
    <property type="match status" value="2"/>
</dbReference>
<dbReference type="PROSITE" id="PS50075">
    <property type="entry name" value="CARRIER"/>
    <property type="match status" value="2"/>
</dbReference>
<dbReference type="GO" id="GO:0005737">
    <property type="term" value="C:cytoplasm"/>
    <property type="evidence" value="ECO:0007669"/>
    <property type="project" value="TreeGrafter"/>
</dbReference>
<dbReference type="PANTHER" id="PTHR45527">
    <property type="entry name" value="NONRIBOSOMAL PEPTIDE SYNTHETASE"/>
    <property type="match status" value="1"/>
</dbReference>
<keyword evidence="4" id="KW-0597">Phosphoprotein</keyword>
<dbReference type="InterPro" id="IPR001242">
    <property type="entry name" value="Condensation_dom"/>
</dbReference>
<dbReference type="EMBL" id="JABAIM010000002">
    <property type="protein sequence ID" value="NLR75918.1"/>
    <property type="molecule type" value="Genomic_DNA"/>
</dbReference>
<reference evidence="7 8" key="1">
    <citation type="submission" date="2020-04" db="EMBL/GenBank/DDBJ databases">
        <title>Draft genome of Leeia sp. IMCC25680.</title>
        <authorList>
            <person name="Song J."/>
            <person name="Cho J.-C."/>
        </authorList>
    </citation>
    <scope>NUCLEOTIDE SEQUENCE [LARGE SCALE GENOMIC DNA]</scope>
    <source>
        <strain evidence="7 8">IMCC25680</strain>
    </source>
</reference>
<dbReference type="SUPFAM" id="SSF56801">
    <property type="entry name" value="Acetyl-CoA synthetase-like"/>
    <property type="match status" value="2"/>
</dbReference>
<comment type="caution">
    <text evidence="7">The sequence shown here is derived from an EMBL/GenBank/DDBJ whole genome shotgun (WGS) entry which is preliminary data.</text>
</comment>
<dbReference type="PROSITE" id="PS00455">
    <property type="entry name" value="AMP_BINDING"/>
    <property type="match status" value="2"/>
</dbReference>
<dbReference type="InterPro" id="IPR042099">
    <property type="entry name" value="ANL_N_sf"/>
</dbReference>
<keyword evidence="5" id="KW-0436">Ligase</keyword>
<dbReference type="InterPro" id="IPR045851">
    <property type="entry name" value="AMP-bd_C_sf"/>
</dbReference>
<dbReference type="NCBIfam" id="TIGR01733">
    <property type="entry name" value="AA-adenyl-dom"/>
    <property type="match status" value="1"/>
</dbReference>
<dbReference type="FunFam" id="3.30.559.30:FF:000006">
    <property type="entry name" value="Yersiniabactin polyketide/non-ribosomal peptide synthetase"/>
    <property type="match status" value="1"/>
</dbReference>
<evidence type="ECO:0000259" key="6">
    <source>
        <dbReference type="PROSITE" id="PS50075"/>
    </source>
</evidence>
<evidence type="ECO:0000313" key="8">
    <source>
        <dbReference type="Proteomes" id="UP000587991"/>
    </source>
</evidence>
<organism evidence="7 8">
    <name type="scientific">Leeia aquatica</name>
    <dbReference type="NCBI Taxonomy" id="2725557"/>
    <lineage>
        <taxon>Bacteria</taxon>
        <taxon>Pseudomonadati</taxon>
        <taxon>Pseudomonadota</taxon>
        <taxon>Betaproteobacteria</taxon>
        <taxon>Neisseriales</taxon>
        <taxon>Leeiaceae</taxon>
        <taxon>Leeia</taxon>
    </lineage>
</organism>
<evidence type="ECO:0000256" key="1">
    <source>
        <dbReference type="ARBA" id="ARBA00001957"/>
    </source>
</evidence>
<dbReference type="GO" id="GO:0043041">
    <property type="term" value="P:amino acid activation for nonribosomal peptide biosynthetic process"/>
    <property type="evidence" value="ECO:0007669"/>
    <property type="project" value="TreeGrafter"/>
</dbReference>
<dbReference type="Gene3D" id="1.10.1200.10">
    <property type="entry name" value="ACP-like"/>
    <property type="match status" value="2"/>
</dbReference>
<dbReference type="RefSeq" id="WP_168877545.1">
    <property type="nucleotide sequence ID" value="NZ_JABAIM010000002.1"/>
</dbReference>
<proteinExistence type="predicted"/>
<dbReference type="InterPro" id="IPR020845">
    <property type="entry name" value="AMP-binding_CS"/>
</dbReference>
<keyword evidence="3" id="KW-0596">Phosphopantetheine</keyword>
<protein>
    <submittedName>
        <fullName evidence="7">Amino acid adenylation domain-containing protein</fullName>
    </submittedName>
</protein>
<dbReference type="Gene3D" id="3.40.50.12780">
    <property type="entry name" value="N-terminal domain of ligase-like"/>
    <property type="match status" value="2"/>
</dbReference>
<comment type="pathway">
    <text evidence="2">Siderophore biosynthesis.</text>
</comment>
<dbReference type="InterPro" id="IPR010071">
    <property type="entry name" value="AA_adenyl_dom"/>
</dbReference>
<dbReference type="InterPro" id="IPR020806">
    <property type="entry name" value="PKS_PP-bd"/>
</dbReference>
<dbReference type="PANTHER" id="PTHR45527:SF10">
    <property type="entry name" value="PYOCHELIN SYNTHASE PCHF"/>
    <property type="match status" value="1"/>
</dbReference>
<dbReference type="Pfam" id="PF00668">
    <property type="entry name" value="Condensation"/>
    <property type="match status" value="2"/>
</dbReference>
<dbReference type="InterPro" id="IPR009081">
    <property type="entry name" value="PP-bd_ACP"/>
</dbReference>
<dbReference type="FunFam" id="3.30.559.10:FF:000023">
    <property type="entry name" value="Non-ribosomal peptide synthetase"/>
    <property type="match status" value="1"/>
</dbReference>
<accession>A0A847SFC0</accession>
<dbReference type="SMART" id="SM00823">
    <property type="entry name" value="PKS_PP"/>
    <property type="match status" value="2"/>
</dbReference>
<dbReference type="Pfam" id="PF00501">
    <property type="entry name" value="AMP-binding"/>
    <property type="match status" value="2"/>
</dbReference>
<dbReference type="GO" id="GO:0044550">
    <property type="term" value="P:secondary metabolite biosynthetic process"/>
    <property type="evidence" value="ECO:0007669"/>
    <property type="project" value="TreeGrafter"/>
</dbReference>
<feature type="domain" description="Carrier" evidence="6">
    <location>
        <begin position="999"/>
        <end position="1074"/>
    </location>
</feature>
<evidence type="ECO:0000256" key="2">
    <source>
        <dbReference type="ARBA" id="ARBA00004924"/>
    </source>
</evidence>
<dbReference type="GO" id="GO:0031177">
    <property type="term" value="F:phosphopantetheine binding"/>
    <property type="evidence" value="ECO:0007669"/>
    <property type="project" value="InterPro"/>
</dbReference>
<dbReference type="Pfam" id="PF00550">
    <property type="entry name" value="PP-binding"/>
    <property type="match status" value="2"/>
</dbReference>
<dbReference type="Pfam" id="PF13193">
    <property type="entry name" value="AMP-binding_C"/>
    <property type="match status" value="2"/>
</dbReference>
<dbReference type="SUPFAM" id="SSF47336">
    <property type="entry name" value="ACP-like"/>
    <property type="match status" value="2"/>
</dbReference>
<sequence>MDTRTTESRSQRLTQALQQRLQHQQQRIFRITTDPAQRHAPFPLADMQYAYWVGRQDTFSHAGAIQFYVQLHTRDLDLPRLTHAWNRLLQRHDMLRAVVNAEGVQRVLQDAPWQDIETRDASSLSEAALHDHLAATQSQLQAECASLASWPHARLIYDQLNAAEGYLHIKLDLWCIDGRSLHIVFDELAQLYQQPDCTLPPLQMQFRDYIMALQQYEQQDGWQHALQWWQQRMPTLPSAPDLPRHPNAAHRSEQFIRLEHALGDAASRQLQQLTQSHGLSLAGVLLSVYAHVLAHWSSSRHFTLNIPRFNRPDWHPDIGNVVGEFASFSLLEVNLREPGSFIHHARAIQQQLWQDLDHQAVSGVRQLRELARARHSGELASMPYVFTTTPDLRQGAHYTPRAISSVFGEVRQMVSRTPQVLIDCQYLLEDGNLHLNWDAMPGAFPDGMLDTLFATFVHHLQQLAASPEQWHQPLRTPLPDDQRRCRQPTATLPAFRPETAAQGLQRWSQRTPEASALICADGPHWNYRQLEQQVAAWVRQLQAHGLSTRSRVALLLPRGWQQTVALLACQWLGCTAAPLDHTQPTTRLQGMLDTLAPDLILSLPGQHPETLPCPLLLMPEPLSAPATQPQAAAWDPDHNAVIIFTSGSTGTPKGVQLHAAALANALQYSAQRFGLNEQDGFIAITALHHDMMLFDQLLPFQLGARLVQPLAAQALDPAHWLQLVQEHGITVWNSVPRFLEWLLQHSPALPDSLRILLLGGDWLSPARLAPLLAQGRAVYSVGGPTETTLWNIVHPLSPDDCLRTRIPYGRAIDHCQYHVLNDWLEDCPDGVSGELYCSGLSLALGYLNAPEHNAARFLPHPLTGTRLYRTGDKGYCDEHGIIHILGRTDFMLNAGGLRINPHEIESALLQHPAIAQAVVLEQPDAQQRQHIVAAVLLRPEQKADEADWIAHCRQQVPAAAIPRRFVVLTEWPVNANGKLDRQTLSRLMQTQAVVQQASRPLSPEEQSLADIWQTLLSHSITRPDAHFFAMGGDSLLATRLLLSLEQHYGFRPPLGMVFSHPVLQDMCQWLSRQPARQRTPWPSAHPETPERGWAEDRIWFMNQLSPGHAFFNLCHQLTLDGDLNPERLAEAFRLLVAHHEPLRARYPRGLQGRRYQIQPATAFPLPCTDLQQLAPEAQAEACQQALDTELTSGFDLENGPILRAHLLQLGPQRWQLLYSLHHIAFDGWSSELFVKELFQLYGTGSADKMPVVARYADFTLWQQQHYSGTTLQHNLAQWQAILGEASPLSLPSDHPRPPVQSFRGASLHHWLDAEQTTAVQQLAQTEGVTPFMVLLAAMQLTLGRLAGQDDFIMGSVLSGRDHAATQNMIGLFINPVPLRARLQPDHTFRQLLLQTREAFLASEAHQHVPLQALVQQQDRAPDLSRNPLYQVSFTYQAAGLVQGDWHGLQIRSHPVASTATHMDLEILALPDQERLLVVWQYAADLFSPARIEQWQQAFTHVLQAALDTPDAALDRLPLAPLANRLAWSRFDGGPALPGLDPWPKLAEHAAQQPEALALFDDHGARWSWQQLMTRAEHRAGQLLQQYPQAQLIAVRLHPGVDYACTILAILRLGLTWLPIDPQRPIAAVQGMLQRAEVDLLVSTHSLWPTTEATTPCWLLDQHTPASQALPPYQAAPGHRLAWVQHTSGSSGQPKAVALSYDNLRHRLAWGQTTAPLRAGAIACLKTSPAFVDAMGELLDSLLAGMSILIPDPDAARSPYQLHTLLQRHQIDRLVLTPTLATALLAQAGTAGLPVRVLVLGGEKVQRDLAQQLLAALPEDSHLLNYYGCTEVSSDAAWSRITTPLPDEAILPAGEPVPGCTLWLLDAHGAPVAPGQPGHIHVSGVNLAGGYLNEPELTAAAFHDWTHPDGHVIRLYATGDIGRRRGQQLSVLGRQDQQIKLRGMRVESGELEVALRSHPAVKDAVIQLQVTPQGENLVAHILLQQGQTVRCADLREHLARQLSASLLPTHWSLAEEWPLTATGKVDRRRLPQEGLLTSNHDRQHTPPRTDSERALLQLWQALLGPAPIGIDDNFFEAGGNSLLLAQLHQQVCSRWQCELPLTQLFQQPSIRALASLLDKGHNQPHRQATRDRAAARLAARRRSV</sequence>
<name>A0A847SFC0_9NEIS</name>
<evidence type="ECO:0000256" key="3">
    <source>
        <dbReference type="ARBA" id="ARBA00022450"/>
    </source>
</evidence>
<dbReference type="InterPro" id="IPR000873">
    <property type="entry name" value="AMP-dep_synth/lig_dom"/>
</dbReference>
<dbReference type="CDD" id="cd19531">
    <property type="entry name" value="LCL_NRPS-like"/>
    <property type="match status" value="1"/>
</dbReference>
<dbReference type="InterPro" id="IPR023213">
    <property type="entry name" value="CAT-like_dom_sf"/>
</dbReference>
<dbReference type="InterPro" id="IPR057737">
    <property type="entry name" value="Condensation_MtbB-like"/>
</dbReference>
<keyword evidence="8" id="KW-1185">Reference proteome</keyword>
<gene>
    <name evidence="7" type="ORF">HF682_12190</name>
</gene>
<feature type="domain" description="Carrier" evidence="6">
    <location>
        <begin position="2045"/>
        <end position="2120"/>
    </location>
</feature>
<dbReference type="InterPro" id="IPR036736">
    <property type="entry name" value="ACP-like_sf"/>
</dbReference>
<dbReference type="CDD" id="cd19535">
    <property type="entry name" value="Cyc_NRPS"/>
    <property type="match status" value="1"/>
</dbReference>
<comment type="cofactor">
    <cofactor evidence="1">
        <name>pantetheine 4'-phosphate</name>
        <dbReference type="ChEBI" id="CHEBI:47942"/>
    </cofactor>
</comment>
<dbReference type="Gene3D" id="3.30.300.30">
    <property type="match status" value="2"/>
</dbReference>
<evidence type="ECO:0000313" key="7">
    <source>
        <dbReference type="EMBL" id="NLR75918.1"/>
    </source>
</evidence>
<evidence type="ECO:0000256" key="5">
    <source>
        <dbReference type="ARBA" id="ARBA00022598"/>
    </source>
</evidence>
<dbReference type="CDD" id="cd05930">
    <property type="entry name" value="A_NRPS"/>
    <property type="match status" value="2"/>
</dbReference>
<dbReference type="GO" id="GO:0016874">
    <property type="term" value="F:ligase activity"/>
    <property type="evidence" value="ECO:0007669"/>
    <property type="project" value="UniProtKB-KW"/>
</dbReference>
<dbReference type="Gene3D" id="3.30.559.30">
    <property type="entry name" value="Nonribosomal peptide synthetase, condensation domain"/>
    <property type="match status" value="2"/>
</dbReference>
<dbReference type="InterPro" id="IPR025110">
    <property type="entry name" value="AMP-bd_C"/>
</dbReference>
<dbReference type="Proteomes" id="UP000587991">
    <property type="component" value="Unassembled WGS sequence"/>
</dbReference>
<dbReference type="SUPFAM" id="SSF52777">
    <property type="entry name" value="CoA-dependent acyltransferases"/>
    <property type="match status" value="4"/>
</dbReference>
<evidence type="ECO:0000256" key="4">
    <source>
        <dbReference type="ARBA" id="ARBA00022553"/>
    </source>
</evidence>